<protein>
    <submittedName>
        <fullName evidence="1">Uncharacterized protein</fullName>
    </submittedName>
</protein>
<dbReference type="EMBL" id="WQMT02000009">
    <property type="protein sequence ID" value="KAG9218876.1"/>
    <property type="molecule type" value="Genomic_DNA"/>
</dbReference>
<comment type="caution">
    <text evidence="1">The sequence shown here is derived from an EMBL/GenBank/DDBJ whole genome shotgun (WGS) entry which is preliminary data.</text>
</comment>
<sequence length="419" mass="43545">MSQFRGTSSTPVRLIPAILILAQLAGAAWIPESPAGVSYNPRGESRAKIWQRQNPTGSSSAGPSSSQSITPSSISPSPSNFAAAAPVAPTETESSRSSSVAVTSTSTILSETTSSSVPPPTTRTTSTTSTFTTPTTSTRSTSISSTVPSSRTTRSSSSSTDSSTPSPISTDSESAPVTTFVANGQGLLSTIRILPTSSLPPNAANTFAPSATASASSATSDSFWDNKGAVAGIFTAGGLAVLVLMVLVGNYIRRYYARKAEDDILRGFQDGGSDSPRYIDDSPTPSMAEITTPAPAGSYPDRNVFNDPAPQPQYPQPQYPSLALTPDYPPGMQHQPYAPAPEISYGMAMSDDEEYRAVQSASAQGSPALTSASSYSSYSSANPFASPVAAPVPSLLLPHSDSYQRPISYDSFYANSPRV</sequence>
<evidence type="ECO:0000313" key="1">
    <source>
        <dbReference type="EMBL" id="KAG9218876.1"/>
    </source>
</evidence>
<organism evidence="1 2">
    <name type="scientific">Pleurotus cornucopiae</name>
    <name type="common">Cornucopia mushroom</name>
    <dbReference type="NCBI Taxonomy" id="5321"/>
    <lineage>
        <taxon>Eukaryota</taxon>
        <taxon>Fungi</taxon>
        <taxon>Dikarya</taxon>
        <taxon>Basidiomycota</taxon>
        <taxon>Agaricomycotina</taxon>
        <taxon>Agaricomycetes</taxon>
        <taxon>Agaricomycetidae</taxon>
        <taxon>Agaricales</taxon>
        <taxon>Pleurotineae</taxon>
        <taxon>Pleurotaceae</taxon>
        <taxon>Pleurotus</taxon>
    </lineage>
</organism>
<proteinExistence type="predicted"/>
<keyword evidence="2" id="KW-1185">Reference proteome</keyword>
<accession>A0ACB7ILW4</accession>
<reference evidence="1 2" key="1">
    <citation type="journal article" date="2021" name="Appl. Environ. Microbiol.">
        <title>Genetic linkage and physical mapping for an oyster mushroom Pleurotus cornucopiae and QTL analysis for the trait cap color.</title>
        <authorList>
            <person name="Zhang Y."/>
            <person name="Gao W."/>
            <person name="Sonnenberg A."/>
            <person name="Chen Q."/>
            <person name="Zhang J."/>
            <person name="Huang C."/>
        </authorList>
    </citation>
    <scope>NUCLEOTIDE SEQUENCE [LARGE SCALE GENOMIC DNA]</scope>
    <source>
        <strain evidence="1">CCMSSC00406</strain>
    </source>
</reference>
<name>A0ACB7ILW4_PLECO</name>
<dbReference type="Proteomes" id="UP000824881">
    <property type="component" value="Unassembled WGS sequence"/>
</dbReference>
<gene>
    <name evidence="1" type="ORF">CCMSSC00406_0001010</name>
</gene>
<evidence type="ECO:0000313" key="2">
    <source>
        <dbReference type="Proteomes" id="UP000824881"/>
    </source>
</evidence>